<organism evidence="3 4">
    <name type="scientific">Solimonas fluminis</name>
    <dbReference type="NCBI Taxonomy" id="2086571"/>
    <lineage>
        <taxon>Bacteria</taxon>
        <taxon>Pseudomonadati</taxon>
        <taxon>Pseudomonadota</taxon>
        <taxon>Gammaproteobacteria</taxon>
        <taxon>Nevskiales</taxon>
        <taxon>Nevskiaceae</taxon>
        <taxon>Solimonas</taxon>
    </lineage>
</organism>
<evidence type="ECO:0000313" key="3">
    <source>
        <dbReference type="EMBL" id="PPE75730.1"/>
    </source>
</evidence>
<feature type="signal peptide" evidence="1">
    <location>
        <begin position="1"/>
        <end position="20"/>
    </location>
</feature>
<dbReference type="AlphaFoldDB" id="A0A2S5TL54"/>
<feature type="domain" description="HMA" evidence="2">
    <location>
        <begin position="25"/>
        <end position="92"/>
    </location>
</feature>
<dbReference type="InterPro" id="IPR036163">
    <property type="entry name" value="HMA_dom_sf"/>
</dbReference>
<evidence type="ECO:0000313" key="4">
    <source>
        <dbReference type="Proteomes" id="UP000238220"/>
    </source>
</evidence>
<evidence type="ECO:0000256" key="1">
    <source>
        <dbReference type="SAM" id="SignalP"/>
    </source>
</evidence>
<gene>
    <name evidence="3" type="ORF">C3942_02220</name>
</gene>
<dbReference type="RefSeq" id="WP_104228695.1">
    <property type="nucleotide sequence ID" value="NZ_PSNW01000001.1"/>
</dbReference>
<feature type="chain" id="PRO_5015497469" description="HMA domain-containing protein" evidence="1">
    <location>
        <begin position="21"/>
        <end position="112"/>
    </location>
</feature>
<dbReference type="OrthoDB" id="5513217at2"/>
<name>A0A2S5TL54_9GAMM</name>
<dbReference type="GO" id="GO:0046872">
    <property type="term" value="F:metal ion binding"/>
    <property type="evidence" value="ECO:0007669"/>
    <property type="project" value="InterPro"/>
</dbReference>
<keyword evidence="1" id="KW-0732">Signal</keyword>
<protein>
    <recommendedName>
        <fullName evidence="2">HMA domain-containing protein</fullName>
    </recommendedName>
</protein>
<comment type="caution">
    <text evidence="3">The sequence shown here is derived from an EMBL/GenBank/DDBJ whole genome shotgun (WGS) entry which is preliminary data.</text>
</comment>
<sequence length="112" mass="11858">MIRYLAAALVAALLSFTALAQDAPRTIEMKVDGLVCAFCAQGISKKLGRMEATQEVLVNLEKGVVAVALKPGQDLSDEALRGVLTEAGYSVQGIQRSAETLDTLRARLKAAP</sequence>
<dbReference type="CDD" id="cd00371">
    <property type="entry name" value="HMA"/>
    <property type="match status" value="1"/>
</dbReference>
<evidence type="ECO:0000259" key="2">
    <source>
        <dbReference type="PROSITE" id="PS50846"/>
    </source>
</evidence>
<dbReference type="EMBL" id="PSNW01000001">
    <property type="protein sequence ID" value="PPE75730.1"/>
    <property type="molecule type" value="Genomic_DNA"/>
</dbReference>
<dbReference type="Gene3D" id="3.30.70.100">
    <property type="match status" value="1"/>
</dbReference>
<keyword evidence="4" id="KW-1185">Reference proteome</keyword>
<dbReference type="Proteomes" id="UP000238220">
    <property type="component" value="Unassembled WGS sequence"/>
</dbReference>
<dbReference type="InterPro" id="IPR006121">
    <property type="entry name" value="HMA_dom"/>
</dbReference>
<dbReference type="PROSITE" id="PS50846">
    <property type="entry name" value="HMA_2"/>
    <property type="match status" value="1"/>
</dbReference>
<dbReference type="SUPFAM" id="SSF55008">
    <property type="entry name" value="HMA, heavy metal-associated domain"/>
    <property type="match status" value="1"/>
</dbReference>
<reference evidence="3 4" key="1">
    <citation type="submission" date="2018-02" db="EMBL/GenBank/DDBJ databases">
        <title>Genome sequencing of Solimonas sp. HR-BB.</title>
        <authorList>
            <person name="Lee Y."/>
            <person name="Jeon C.O."/>
        </authorList>
    </citation>
    <scope>NUCLEOTIDE SEQUENCE [LARGE SCALE GENOMIC DNA]</scope>
    <source>
        <strain evidence="3 4">HR-BB</strain>
    </source>
</reference>
<proteinExistence type="predicted"/>
<dbReference type="Pfam" id="PF00403">
    <property type="entry name" value="HMA"/>
    <property type="match status" value="1"/>
</dbReference>
<accession>A0A2S5TL54</accession>